<keyword evidence="1" id="KW-0812">Transmembrane</keyword>
<dbReference type="Proteomes" id="UP000194841">
    <property type="component" value="Unassembled WGS sequence"/>
</dbReference>
<protein>
    <submittedName>
        <fullName evidence="2">Pilus assembly protein PilW</fullName>
    </submittedName>
</protein>
<gene>
    <name evidence="2" type="ORF">B1199_03840</name>
</gene>
<dbReference type="EMBL" id="MWPV01000001">
    <property type="protein sequence ID" value="OUL59411.1"/>
    <property type="molecule type" value="Genomic_DNA"/>
</dbReference>
<organism evidence="2 3">
    <name type="scientific">Pseudoalteromonas ulvae</name>
    <dbReference type="NCBI Taxonomy" id="107327"/>
    <lineage>
        <taxon>Bacteria</taxon>
        <taxon>Pseudomonadati</taxon>
        <taxon>Pseudomonadota</taxon>
        <taxon>Gammaproteobacteria</taxon>
        <taxon>Alteromonadales</taxon>
        <taxon>Pseudoalteromonadaceae</taxon>
        <taxon>Pseudoalteromonas</taxon>
    </lineage>
</organism>
<reference evidence="2 3" key="1">
    <citation type="submission" date="2017-02" db="EMBL/GenBank/DDBJ databases">
        <title>Pseudoalteromonas ulvae TC14 Genome.</title>
        <authorList>
            <person name="Molmeret M."/>
        </authorList>
    </citation>
    <scope>NUCLEOTIDE SEQUENCE [LARGE SCALE GENOMIC DNA]</scope>
    <source>
        <strain evidence="2">TC14</strain>
    </source>
</reference>
<dbReference type="OrthoDB" id="5296662at2"/>
<dbReference type="AlphaFoldDB" id="A0A244CV09"/>
<proteinExistence type="predicted"/>
<evidence type="ECO:0000313" key="3">
    <source>
        <dbReference type="Proteomes" id="UP000194841"/>
    </source>
</evidence>
<dbReference type="GO" id="GO:0043683">
    <property type="term" value="P:type IV pilus assembly"/>
    <property type="evidence" value="ECO:0007669"/>
    <property type="project" value="InterPro"/>
</dbReference>
<name>A0A244CV09_PSEDV</name>
<evidence type="ECO:0000256" key="1">
    <source>
        <dbReference type="SAM" id="Phobius"/>
    </source>
</evidence>
<accession>A0A244CV09</accession>
<dbReference type="Pfam" id="PF16074">
    <property type="entry name" value="PilW"/>
    <property type="match status" value="1"/>
</dbReference>
<dbReference type="InterPro" id="IPR012902">
    <property type="entry name" value="N_methyl_site"/>
</dbReference>
<dbReference type="InterPro" id="IPR032092">
    <property type="entry name" value="PilW"/>
</dbReference>
<keyword evidence="1" id="KW-0472">Membrane</keyword>
<evidence type="ECO:0000313" key="2">
    <source>
        <dbReference type="EMBL" id="OUL59411.1"/>
    </source>
</evidence>
<comment type="caution">
    <text evidence="2">The sequence shown here is derived from an EMBL/GenBank/DDBJ whole genome shotgun (WGS) entry which is preliminary data.</text>
</comment>
<dbReference type="RefSeq" id="WP_086742803.1">
    <property type="nucleotide sequence ID" value="NZ_MWPV01000001.1"/>
</dbReference>
<dbReference type="Pfam" id="PF07963">
    <property type="entry name" value="N_methyl"/>
    <property type="match status" value="1"/>
</dbReference>
<keyword evidence="1" id="KW-1133">Transmembrane helix</keyword>
<keyword evidence="3" id="KW-1185">Reference proteome</keyword>
<dbReference type="NCBIfam" id="TIGR02532">
    <property type="entry name" value="IV_pilin_GFxxxE"/>
    <property type="match status" value="1"/>
</dbReference>
<feature type="transmembrane region" description="Helical" evidence="1">
    <location>
        <begin position="12"/>
        <end position="32"/>
    </location>
</feature>
<sequence length="326" mass="36457">MKQRGFTIIELMISLFVGAFILAGVMFTYLAMKTSNRDTLEIGDLQESGRIAMDVLRRDIELAGFWGNFSGMPNEVNFAKANPSNDCFEGANNRSFPIADGSQFKFIYGVQTNSAVVLNCIKDSISNSDVIQLKGVSGNDISGNSSQVNQYYLETNYDFANILDGTGGVLPVDPANSLWAYNHHVYYIGQDTYTVNNKSLSVPTLKRKRLTKTGIITETIMEGVENMRFIYGMDFDGDSRVDTYKTAGQMTQTDWEQQTGQILTVQMFILVRSMDTDFDLSATARTYTLGGSGESAKELTFTDKYRRMLFVSTVRLENGGEDSWKW</sequence>